<dbReference type="GO" id="GO:0005780">
    <property type="term" value="C:extrinsic component of intraperoxisomal membrane"/>
    <property type="evidence" value="ECO:0007669"/>
    <property type="project" value="InterPro"/>
</dbReference>
<feature type="region of interest" description="Disordered" evidence="6">
    <location>
        <begin position="370"/>
        <end position="422"/>
    </location>
</feature>
<protein>
    <recommendedName>
        <fullName evidence="4">Inheritance of peroxisomes protein 1</fullName>
    </recommendedName>
</protein>
<evidence type="ECO:0000256" key="4">
    <source>
        <dbReference type="ARBA" id="ARBA00021397"/>
    </source>
</evidence>
<evidence type="ECO:0000313" key="8">
    <source>
        <dbReference type="Proteomes" id="UP000277580"/>
    </source>
</evidence>
<keyword evidence="5" id="KW-0472">Membrane</keyword>
<dbReference type="EMBL" id="ML119114">
    <property type="protein sequence ID" value="RPB15187.1"/>
    <property type="molecule type" value="Genomic_DNA"/>
</dbReference>
<dbReference type="STRING" id="1392247.A0A3N4KXB8"/>
<evidence type="ECO:0000256" key="3">
    <source>
        <dbReference type="ARBA" id="ARBA00010707"/>
    </source>
</evidence>
<comment type="similarity">
    <text evidence="3">Belongs to the INP1 family.</text>
</comment>
<feature type="compositionally biased region" description="Polar residues" evidence="6">
    <location>
        <begin position="370"/>
        <end position="393"/>
    </location>
</feature>
<evidence type="ECO:0000256" key="1">
    <source>
        <dbReference type="ARBA" id="ARBA00003594"/>
    </source>
</evidence>
<evidence type="ECO:0000256" key="6">
    <source>
        <dbReference type="SAM" id="MobiDB-lite"/>
    </source>
</evidence>
<dbReference type="InParanoid" id="A0A3N4KXB8"/>
<feature type="region of interest" description="Disordered" evidence="6">
    <location>
        <begin position="280"/>
        <end position="357"/>
    </location>
</feature>
<keyword evidence="8" id="KW-1185">Reference proteome</keyword>
<dbReference type="Pfam" id="PF12634">
    <property type="entry name" value="Inp1"/>
    <property type="match status" value="1"/>
</dbReference>
<dbReference type="OrthoDB" id="4097008at2759"/>
<name>A0A3N4KXB8_9PEZI</name>
<feature type="region of interest" description="Disordered" evidence="6">
    <location>
        <begin position="1"/>
        <end position="55"/>
    </location>
</feature>
<dbReference type="GO" id="GO:0045033">
    <property type="term" value="P:peroxisome inheritance"/>
    <property type="evidence" value="ECO:0007669"/>
    <property type="project" value="InterPro"/>
</dbReference>
<evidence type="ECO:0000256" key="2">
    <source>
        <dbReference type="ARBA" id="ARBA00004421"/>
    </source>
</evidence>
<dbReference type="AlphaFoldDB" id="A0A3N4KXB8"/>
<proteinExistence type="inferred from homology"/>
<dbReference type="InterPro" id="IPR024758">
    <property type="entry name" value="Inp1"/>
</dbReference>
<evidence type="ECO:0000313" key="7">
    <source>
        <dbReference type="EMBL" id="RPB15187.1"/>
    </source>
</evidence>
<organism evidence="7 8">
    <name type="scientific">Morchella conica CCBAS932</name>
    <dbReference type="NCBI Taxonomy" id="1392247"/>
    <lineage>
        <taxon>Eukaryota</taxon>
        <taxon>Fungi</taxon>
        <taxon>Dikarya</taxon>
        <taxon>Ascomycota</taxon>
        <taxon>Pezizomycotina</taxon>
        <taxon>Pezizomycetes</taxon>
        <taxon>Pezizales</taxon>
        <taxon>Morchellaceae</taxon>
        <taxon>Morchella</taxon>
    </lineage>
</organism>
<evidence type="ECO:0000256" key="5">
    <source>
        <dbReference type="ARBA" id="ARBA00023136"/>
    </source>
</evidence>
<accession>A0A3N4KXB8</accession>
<gene>
    <name evidence="7" type="ORF">P167DRAFT_571662</name>
</gene>
<comment type="function">
    <text evidence="1">Required for peroxisome inheritance.</text>
</comment>
<dbReference type="Proteomes" id="UP000277580">
    <property type="component" value="Unassembled WGS sequence"/>
</dbReference>
<reference evidence="7 8" key="1">
    <citation type="journal article" date="2018" name="Nat. Ecol. Evol.">
        <title>Pezizomycetes genomes reveal the molecular basis of ectomycorrhizal truffle lifestyle.</title>
        <authorList>
            <person name="Murat C."/>
            <person name="Payen T."/>
            <person name="Noel B."/>
            <person name="Kuo A."/>
            <person name="Morin E."/>
            <person name="Chen J."/>
            <person name="Kohler A."/>
            <person name="Krizsan K."/>
            <person name="Balestrini R."/>
            <person name="Da Silva C."/>
            <person name="Montanini B."/>
            <person name="Hainaut M."/>
            <person name="Levati E."/>
            <person name="Barry K.W."/>
            <person name="Belfiori B."/>
            <person name="Cichocki N."/>
            <person name="Clum A."/>
            <person name="Dockter R.B."/>
            <person name="Fauchery L."/>
            <person name="Guy J."/>
            <person name="Iotti M."/>
            <person name="Le Tacon F."/>
            <person name="Lindquist E.A."/>
            <person name="Lipzen A."/>
            <person name="Malagnac F."/>
            <person name="Mello A."/>
            <person name="Molinier V."/>
            <person name="Miyauchi S."/>
            <person name="Poulain J."/>
            <person name="Riccioni C."/>
            <person name="Rubini A."/>
            <person name="Sitrit Y."/>
            <person name="Splivallo R."/>
            <person name="Traeger S."/>
            <person name="Wang M."/>
            <person name="Zifcakova L."/>
            <person name="Wipf D."/>
            <person name="Zambonelli A."/>
            <person name="Paolocci F."/>
            <person name="Nowrousian M."/>
            <person name="Ottonello S."/>
            <person name="Baldrian P."/>
            <person name="Spatafora J.W."/>
            <person name="Henrissat B."/>
            <person name="Nagy L.G."/>
            <person name="Aury J.M."/>
            <person name="Wincker P."/>
            <person name="Grigoriev I.V."/>
            <person name="Bonfante P."/>
            <person name="Martin F.M."/>
        </authorList>
    </citation>
    <scope>NUCLEOTIDE SEQUENCE [LARGE SCALE GENOMIC DNA]</scope>
    <source>
        <strain evidence="7 8">CCBAS932</strain>
    </source>
</reference>
<sequence length="526" mass="57318">MMQISSPSQRKFTPGPRGPRRVASVPVRLGAGFEKGGSSSSTSEQCAGASPTTPGGAAAASAQNIDLLFAHSSAKIVSFSAVSSGGRLLPWTSPAERTIASGPIRIYKTIPHDIAFLQSGSALRPVLSRSQCWNVDGRGTFCLQIRPGSFWRLEILEPEDAPAVKAIEFSGVLVKILAYEVTACPFQRTGENCVSREAEIFGTLQPSKVWRRPSKVAELADLGEVEEISVQGFEKKELVAEEEEEEEEAGILGGLESPPAKIEELKEDATKTLVDISQEDVSHKERAVPSSVDPMMEWNGFKTPNFSTDTNTFSTISTRSSRTSTPSPSRPTSPTTKRQSKIQSQEIRIAKRRERATSLIDVRTEPRMYTNLSQDSLTPSNASTPSLWSGSDSQSEENWSESVSTPPRNIPPHRFDPISTTTKPRLTRSASQIMLSGGVSIANLVVIKPSSYIAGLMFSIAAKIASRAVTGAAYTLTEKIYSTDMSIEALDDDDVETVLEYEDDYGVYERPRKTRVGAWDEDWGVE</sequence>
<feature type="compositionally biased region" description="Low complexity" evidence="6">
    <location>
        <begin position="310"/>
        <end position="337"/>
    </location>
</feature>
<feature type="compositionally biased region" description="Polar residues" evidence="6">
    <location>
        <begin position="1"/>
        <end position="11"/>
    </location>
</feature>
<comment type="subcellular location">
    <subcellularLocation>
        <location evidence="2">Peroxisome membrane</location>
        <topology evidence="2">Peripheral membrane protein</topology>
    </subcellularLocation>
</comment>